<dbReference type="EMBL" id="CATOUU010001177">
    <property type="protein sequence ID" value="CAI9977053.1"/>
    <property type="molecule type" value="Genomic_DNA"/>
</dbReference>
<dbReference type="EMBL" id="CAXDID020001118">
    <property type="protein sequence ID" value="CAL6116906.1"/>
    <property type="molecule type" value="Genomic_DNA"/>
</dbReference>
<protein>
    <submittedName>
        <fullName evidence="4">Hypothetical_protein</fullName>
    </submittedName>
</protein>
<evidence type="ECO:0000313" key="3">
    <source>
        <dbReference type="EMBL" id="CAI9977055.1"/>
    </source>
</evidence>
<dbReference type="EMBL" id="CAXDID020000022">
    <property type="protein sequence ID" value="CAL5987958.1"/>
    <property type="molecule type" value="Genomic_DNA"/>
</dbReference>
<accession>A0AA86VT62</accession>
<dbReference type="EMBL" id="CATOUU010001177">
    <property type="protein sequence ID" value="CAI9977055.1"/>
    <property type="molecule type" value="Genomic_DNA"/>
</dbReference>
<reference evidence="4 7" key="2">
    <citation type="submission" date="2024-07" db="EMBL/GenBank/DDBJ databases">
        <authorList>
            <person name="Akdeniz Z."/>
        </authorList>
    </citation>
    <scope>NUCLEOTIDE SEQUENCE [LARGE SCALE GENOMIC DNA]</scope>
</reference>
<evidence type="ECO:0000313" key="7">
    <source>
        <dbReference type="Proteomes" id="UP001642409"/>
    </source>
</evidence>
<gene>
    <name evidence="4" type="ORF">HINF_LOCUS10135</name>
    <name evidence="5" type="ORF">HINF_LOCUS10137</name>
    <name evidence="1" type="ORF">HINF_LOCUS10607</name>
    <name evidence="2" type="ORF">HINF_LOCUS64698</name>
    <name evidence="3" type="ORF">HINF_LOCUS64700</name>
    <name evidence="6" type="ORF">HINF_LOCUS79242</name>
</gene>
<dbReference type="Proteomes" id="UP001642409">
    <property type="component" value="Unassembled WGS sequence"/>
</dbReference>
<proteinExistence type="predicted"/>
<dbReference type="EMBL" id="CATOUU010000268">
    <property type="protein sequence ID" value="CAI9922962.1"/>
    <property type="molecule type" value="Genomic_DNA"/>
</dbReference>
<dbReference type="EMBL" id="CAXDID020000022">
    <property type="protein sequence ID" value="CAL5987962.1"/>
    <property type="molecule type" value="Genomic_DNA"/>
</dbReference>
<name>A0AA86VT62_9EUKA</name>
<evidence type="ECO:0000313" key="6">
    <source>
        <dbReference type="EMBL" id="CAL6116906.1"/>
    </source>
</evidence>
<evidence type="ECO:0000313" key="1">
    <source>
        <dbReference type="EMBL" id="CAI9922962.1"/>
    </source>
</evidence>
<organism evidence="2">
    <name type="scientific">Hexamita inflata</name>
    <dbReference type="NCBI Taxonomy" id="28002"/>
    <lineage>
        <taxon>Eukaryota</taxon>
        <taxon>Metamonada</taxon>
        <taxon>Diplomonadida</taxon>
        <taxon>Hexamitidae</taxon>
        <taxon>Hexamitinae</taxon>
        <taxon>Hexamita</taxon>
    </lineage>
</organism>
<dbReference type="AlphaFoldDB" id="A0AA86VT62"/>
<evidence type="ECO:0000313" key="4">
    <source>
        <dbReference type="EMBL" id="CAL5987958.1"/>
    </source>
</evidence>
<keyword evidence="7" id="KW-1185">Reference proteome</keyword>
<evidence type="ECO:0000313" key="5">
    <source>
        <dbReference type="EMBL" id="CAL5987962.1"/>
    </source>
</evidence>
<reference evidence="2" key="1">
    <citation type="submission" date="2023-06" db="EMBL/GenBank/DDBJ databases">
        <authorList>
            <person name="Kurt Z."/>
        </authorList>
    </citation>
    <scope>NUCLEOTIDE SEQUENCE</scope>
</reference>
<evidence type="ECO:0000313" key="2">
    <source>
        <dbReference type="EMBL" id="CAI9977053.1"/>
    </source>
</evidence>
<comment type="caution">
    <text evidence="2">The sequence shown here is derived from an EMBL/GenBank/DDBJ whole genome shotgun (WGS) entry which is preliminary data.</text>
</comment>
<sequence length="150" mass="17655">MARNQVIIAPRPAMWKLLSTFLTFFEPRHIIGRSQKLSQCSELKPTTRIWPAPDMDQKWRQVNLVLDIIPSETQYVLMELEALFLCAMKINSFSNYNEEHIKMPIFKLGLLRVTTKNTASLEFAYCMKLKCNLRFMMCYLQIVKVKTNFI</sequence>